<reference evidence="4" key="1">
    <citation type="submission" date="2017-10" db="EMBL/GenBank/DDBJ databases">
        <title>Rapid genome shrinkage in a self-fertile nematode reveals novel sperm competition proteins.</title>
        <authorList>
            <person name="Yin D."/>
            <person name="Schwarz E.M."/>
            <person name="Thomas C.G."/>
            <person name="Felde R.L."/>
            <person name="Korf I.F."/>
            <person name="Cutter A.D."/>
            <person name="Schartner C.M."/>
            <person name="Ralston E.J."/>
            <person name="Meyer B.J."/>
            <person name="Haag E.S."/>
        </authorList>
    </citation>
    <scope>NUCLEOTIDE SEQUENCE [LARGE SCALE GENOMIC DNA]</scope>
    <source>
        <strain evidence="4">JU1422</strain>
    </source>
</reference>
<comment type="caution">
    <text evidence="3">The sequence shown here is derived from an EMBL/GenBank/DDBJ whole genome shotgun (WGS) entry which is preliminary data.</text>
</comment>
<keyword evidence="4" id="KW-1185">Reference proteome</keyword>
<name>A0A2G5TFB2_9PELO</name>
<dbReference type="PRINTS" id="PR00759">
    <property type="entry name" value="BASICPTASE"/>
</dbReference>
<dbReference type="EMBL" id="PDUG01000005">
    <property type="protein sequence ID" value="PIC25939.1"/>
    <property type="molecule type" value="Genomic_DNA"/>
</dbReference>
<gene>
    <name evidence="3" type="primary">Cnig_chr_V.g18679</name>
    <name evidence="3" type="ORF">B9Z55_018679</name>
</gene>
<dbReference type="AlphaFoldDB" id="A0A2G5TFB2"/>
<dbReference type="InterPro" id="IPR036880">
    <property type="entry name" value="Kunitz_BPTI_sf"/>
</dbReference>
<evidence type="ECO:0000313" key="4">
    <source>
        <dbReference type="Proteomes" id="UP000230233"/>
    </source>
</evidence>
<evidence type="ECO:0000313" key="3">
    <source>
        <dbReference type="EMBL" id="PIC25939.1"/>
    </source>
</evidence>
<dbReference type="Gene3D" id="4.10.410.10">
    <property type="entry name" value="Pancreatic trypsin inhibitor Kunitz domain"/>
    <property type="match status" value="1"/>
</dbReference>
<dbReference type="CDD" id="cd00109">
    <property type="entry name" value="Kunitz-type"/>
    <property type="match status" value="1"/>
</dbReference>
<feature type="signal peptide" evidence="1">
    <location>
        <begin position="1"/>
        <end position="16"/>
    </location>
</feature>
<dbReference type="InterPro" id="IPR020901">
    <property type="entry name" value="Prtase_inh_Kunz-CS"/>
</dbReference>
<dbReference type="GO" id="GO:0004867">
    <property type="term" value="F:serine-type endopeptidase inhibitor activity"/>
    <property type="evidence" value="ECO:0007669"/>
    <property type="project" value="InterPro"/>
</dbReference>
<dbReference type="PROSITE" id="PS50279">
    <property type="entry name" value="BPTI_KUNITZ_2"/>
    <property type="match status" value="1"/>
</dbReference>
<dbReference type="InterPro" id="IPR052861">
    <property type="entry name" value="BPTI/Kunitz_domain"/>
</dbReference>
<dbReference type="InterPro" id="IPR002223">
    <property type="entry name" value="Kunitz_BPTI"/>
</dbReference>
<dbReference type="Proteomes" id="UP000230233">
    <property type="component" value="Chromosome V"/>
</dbReference>
<protein>
    <recommendedName>
        <fullName evidence="2">BPTI/Kunitz inhibitor domain-containing protein</fullName>
    </recommendedName>
</protein>
<dbReference type="STRING" id="1611254.A0A2G5TFB2"/>
<dbReference type="SUPFAM" id="SSF57362">
    <property type="entry name" value="BPTI-like"/>
    <property type="match status" value="1"/>
</dbReference>
<evidence type="ECO:0000259" key="2">
    <source>
        <dbReference type="PROSITE" id="PS50279"/>
    </source>
</evidence>
<dbReference type="Pfam" id="PF00014">
    <property type="entry name" value="Kunitz_BPTI"/>
    <property type="match status" value="1"/>
</dbReference>
<sequence length="185" mass="20370">MLKLSILLIFSLGVSAQFRPKCLQPLHFGVQQCSNSSSIRYHFDLETKKCLAFKYSGCGGNTNNFASRQDCQFLCVPQDYFSCPGGSDPILNKNGKTSCGGRENLECDGPNSYCKRGHFVGKCCDSRIRDKVDADYSKECGPGKQKHHIDNGGIELPLFGKTCDSAFCPANTKCHQGNYFAYCCA</sequence>
<dbReference type="PANTHER" id="PTHR47248:SF1">
    <property type="entry name" value="BPTI_KUNITZ INHIBITOR DOMAIN-CONTAINING PROTEIN"/>
    <property type="match status" value="1"/>
</dbReference>
<keyword evidence="1" id="KW-0732">Signal</keyword>
<feature type="chain" id="PRO_5013754505" description="BPTI/Kunitz inhibitor domain-containing protein" evidence="1">
    <location>
        <begin position="17"/>
        <end position="185"/>
    </location>
</feature>
<dbReference type="OrthoDB" id="4473401at2759"/>
<accession>A0A2G5TFB2</accession>
<organism evidence="3 4">
    <name type="scientific">Caenorhabditis nigoni</name>
    <dbReference type="NCBI Taxonomy" id="1611254"/>
    <lineage>
        <taxon>Eukaryota</taxon>
        <taxon>Metazoa</taxon>
        <taxon>Ecdysozoa</taxon>
        <taxon>Nematoda</taxon>
        <taxon>Chromadorea</taxon>
        <taxon>Rhabditida</taxon>
        <taxon>Rhabditina</taxon>
        <taxon>Rhabditomorpha</taxon>
        <taxon>Rhabditoidea</taxon>
        <taxon>Rhabditidae</taxon>
        <taxon>Peloderinae</taxon>
        <taxon>Caenorhabditis</taxon>
    </lineage>
</organism>
<evidence type="ECO:0000256" key="1">
    <source>
        <dbReference type="SAM" id="SignalP"/>
    </source>
</evidence>
<dbReference type="PANTHER" id="PTHR47248">
    <property type="entry name" value="PROTEIN CBG06772"/>
    <property type="match status" value="1"/>
</dbReference>
<feature type="domain" description="BPTI/Kunitz inhibitor" evidence="2">
    <location>
        <begin position="22"/>
        <end position="75"/>
    </location>
</feature>
<dbReference type="SMART" id="SM00131">
    <property type="entry name" value="KU"/>
    <property type="match status" value="1"/>
</dbReference>
<proteinExistence type="predicted"/>
<dbReference type="PROSITE" id="PS00280">
    <property type="entry name" value="BPTI_KUNITZ_1"/>
    <property type="match status" value="1"/>
</dbReference>